<gene>
    <name evidence="1" type="ORF">LNTAR_19152</name>
</gene>
<dbReference type="Gene3D" id="1.25.40.10">
    <property type="entry name" value="Tetratricopeptide repeat domain"/>
    <property type="match status" value="1"/>
</dbReference>
<proteinExistence type="predicted"/>
<protein>
    <recommendedName>
        <fullName evidence="3">Tetratricopeptide repeat protein</fullName>
    </recommendedName>
</protein>
<sequence>MARILIEQKKYKESCAILEKILTKDPTNVEVSKQLYLVYTQINGNSTKQENIKDINFDWNNPNIDIGINVRRNEFNELLPSEMN</sequence>
<dbReference type="SUPFAM" id="SSF48452">
    <property type="entry name" value="TPR-like"/>
    <property type="match status" value="1"/>
</dbReference>
<dbReference type="STRING" id="313628.LNTAR_19152"/>
<accession>A6DQP6</accession>
<reference evidence="1 2" key="1">
    <citation type="journal article" date="2010" name="J. Bacteriol.">
        <title>Genome sequence of Lentisphaera araneosa HTCC2155T, the type species of the order Lentisphaerales in the phylum Lentisphaerae.</title>
        <authorList>
            <person name="Thrash J.C."/>
            <person name="Cho J.C."/>
            <person name="Vergin K.L."/>
            <person name="Morris R.M."/>
            <person name="Giovannoni S.J."/>
        </authorList>
    </citation>
    <scope>NUCLEOTIDE SEQUENCE [LARGE SCALE GENOMIC DNA]</scope>
    <source>
        <strain evidence="1 2">HTCC2155</strain>
    </source>
</reference>
<keyword evidence="2" id="KW-1185">Reference proteome</keyword>
<name>A6DQP6_9BACT</name>
<dbReference type="Proteomes" id="UP000004947">
    <property type="component" value="Unassembled WGS sequence"/>
</dbReference>
<dbReference type="AlphaFoldDB" id="A6DQP6"/>
<dbReference type="EMBL" id="ABCK01000021">
    <property type="protein sequence ID" value="EDM25946.1"/>
    <property type="molecule type" value="Genomic_DNA"/>
</dbReference>
<comment type="caution">
    <text evidence="1">The sequence shown here is derived from an EMBL/GenBank/DDBJ whole genome shotgun (WGS) entry which is preliminary data.</text>
</comment>
<dbReference type="InterPro" id="IPR011990">
    <property type="entry name" value="TPR-like_helical_dom_sf"/>
</dbReference>
<organism evidence="1 2">
    <name type="scientific">Lentisphaera araneosa HTCC2155</name>
    <dbReference type="NCBI Taxonomy" id="313628"/>
    <lineage>
        <taxon>Bacteria</taxon>
        <taxon>Pseudomonadati</taxon>
        <taxon>Lentisphaerota</taxon>
        <taxon>Lentisphaeria</taxon>
        <taxon>Lentisphaerales</taxon>
        <taxon>Lentisphaeraceae</taxon>
        <taxon>Lentisphaera</taxon>
    </lineage>
</organism>
<evidence type="ECO:0008006" key="3">
    <source>
        <dbReference type="Google" id="ProtNLM"/>
    </source>
</evidence>
<evidence type="ECO:0000313" key="2">
    <source>
        <dbReference type="Proteomes" id="UP000004947"/>
    </source>
</evidence>
<evidence type="ECO:0000313" key="1">
    <source>
        <dbReference type="EMBL" id="EDM25946.1"/>
    </source>
</evidence>
<dbReference type="RefSeq" id="WP_007280173.1">
    <property type="nucleotide sequence ID" value="NZ_ABCK01000021.1"/>
</dbReference>